<name>A0AAD1WH87_PELCU</name>
<evidence type="ECO:0000313" key="2">
    <source>
        <dbReference type="Proteomes" id="UP001295444"/>
    </source>
</evidence>
<dbReference type="PANTHER" id="PTHR31635">
    <property type="entry name" value="REVERSE TRANSCRIPTASE DOMAIN-CONTAINING PROTEIN-RELATED"/>
    <property type="match status" value="1"/>
</dbReference>
<accession>A0AAD1WH87</accession>
<reference evidence="1" key="1">
    <citation type="submission" date="2022-03" db="EMBL/GenBank/DDBJ databases">
        <authorList>
            <person name="Alioto T."/>
            <person name="Alioto T."/>
            <person name="Gomez Garrido J."/>
        </authorList>
    </citation>
    <scope>NUCLEOTIDE SEQUENCE</scope>
</reference>
<sequence length="221" mass="25283">MTELRRLETLHKKNPNPATLTKLTATRDLLKTLTQQDSSKPLMWLKRTFYEKGNKADTMLARRLKHRIESKRISAIRTTGGDVSNDPTRIGSIFQDYYTNLYNHTRNSQTDSEPLHTRIDTFLQKATLPSMTQEARAAIGGEIFKISAYADDILLTLTNPERSLGPFLAIVEEYSEISGYKLNLNKSELLPVQMDTTTLDRIRLTFPLRVGYFQSRDPNNS</sequence>
<dbReference type="Proteomes" id="UP001295444">
    <property type="component" value="Chromosome 07"/>
</dbReference>
<keyword evidence="2" id="KW-1185">Reference proteome</keyword>
<dbReference type="EMBL" id="OW240918">
    <property type="protein sequence ID" value="CAH2305964.1"/>
    <property type="molecule type" value="Genomic_DNA"/>
</dbReference>
<dbReference type="AlphaFoldDB" id="A0AAD1WH87"/>
<dbReference type="PANTHER" id="PTHR31635:SF196">
    <property type="entry name" value="REVERSE TRANSCRIPTASE DOMAIN-CONTAINING PROTEIN-RELATED"/>
    <property type="match status" value="1"/>
</dbReference>
<protein>
    <recommendedName>
        <fullName evidence="3">Reverse transcriptase domain-containing protein</fullName>
    </recommendedName>
</protein>
<proteinExistence type="predicted"/>
<evidence type="ECO:0008006" key="3">
    <source>
        <dbReference type="Google" id="ProtNLM"/>
    </source>
</evidence>
<evidence type="ECO:0000313" key="1">
    <source>
        <dbReference type="EMBL" id="CAH2305964.1"/>
    </source>
</evidence>
<gene>
    <name evidence="1" type="ORF">PECUL_23A036163</name>
</gene>
<organism evidence="1 2">
    <name type="scientific">Pelobates cultripes</name>
    <name type="common">Western spadefoot toad</name>
    <dbReference type="NCBI Taxonomy" id="61616"/>
    <lineage>
        <taxon>Eukaryota</taxon>
        <taxon>Metazoa</taxon>
        <taxon>Chordata</taxon>
        <taxon>Craniata</taxon>
        <taxon>Vertebrata</taxon>
        <taxon>Euteleostomi</taxon>
        <taxon>Amphibia</taxon>
        <taxon>Batrachia</taxon>
        <taxon>Anura</taxon>
        <taxon>Pelobatoidea</taxon>
        <taxon>Pelobatidae</taxon>
        <taxon>Pelobates</taxon>
    </lineage>
</organism>